<dbReference type="EMBL" id="BOPF01000030">
    <property type="protein sequence ID" value="GIJ49686.1"/>
    <property type="molecule type" value="Genomic_DNA"/>
</dbReference>
<proteinExistence type="predicted"/>
<name>A0A8J3YTT1_9ACTN</name>
<evidence type="ECO:0000313" key="2">
    <source>
        <dbReference type="Proteomes" id="UP000619260"/>
    </source>
</evidence>
<sequence length="204" mass="21375">MTAGGPTGLLVGRGTDGQPALLRMFRAQPTRITVIGGVWLGRLVVFRALALGARVLVRTMDPGRWQGLGEAATGSAERVVLVQGQPGPTPGYIGEPVLHVFDLDGARPADLGPTDAWQTTLTIGAQVTGAAAEALSGSDAAVVQRMWPQQAEYAAVVLGIDPEAAAPVADLPDDMVAVLRFGELSFVRLVPTSIERRMFGAPQR</sequence>
<reference evidence="1" key="1">
    <citation type="submission" date="2021-01" db="EMBL/GenBank/DDBJ databases">
        <title>Whole genome shotgun sequence of Virgisporangium aliadipatigenens NBRC 105644.</title>
        <authorList>
            <person name="Komaki H."/>
            <person name="Tamura T."/>
        </authorList>
    </citation>
    <scope>NUCLEOTIDE SEQUENCE</scope>
    <source>
        <strain evidence="1">NBRC 105644</strain>
    </source>
</reference>
<dbReference type="Proteomes" id="UP000619260">
    <property type="component" value="Unassembled WGS sequence"/>
</dbReference>
<protein>
    <submittedName>
        <fullName evidence="1">Uncharacterized protein</fullName>
    </submittedName>
</protein>
<evidence type="ECO:0000313" key="1">
    <source>
        <dbReference type="EMBL" id="GIJ49686.1"/>
    </source>
</evidence>
<organism evidence="1 2">
    <name type="scientific">Virgisporangium aliadipatigenens</name>
    <dbReference type="NCBI Taxonomy" id="741659"/>
    <lineage>
        <taxon>Bacteria</taxon>
        <taxon>Bacillati</taxon>
        <taxon>Actinomycetota</taxon>
        <taxon>Actinomycetes</taxon>
        <taxon>Micromonosporales</taxon>
        <taxon>Micromonosporaceae</taxon>
        <taxon>Virgisporangium</taxon>
    </lineage>
</organism>
<accession>A0A8J3YTT1</accession>
<keyword evidence="2" id="KW-1185">Reference proteome</keyword>
<comment type="caution">
    <text evidence="1">The sequence shown here is derived from an EMBL/GenBank/DDBJ whole genome shotgun (WGS) entry which is preliminary data.</text>
</comment>
<gene>
    <name evidence="1" type="ORF">Val02_65720</name>
</gene>
<dbReference type="AlphaFoldDB" id="A0A8J3YTT1"/>